<accession>A0ABQ9W3N6</accession>
<dbReference type="Proteomes" id="UP001266305">
    <property type="component" value="Unassembled WGS sequence"/>
</dbReference>
<evidence type="ECO:0000313" key="1">
    <source>
        <dbReference type="EMBL" id="KAK2116252.1"/>
    </source>
</evidence>
<sequence length="71" mass="8069">MLLIAQDNLHRFSGRSHRTVLPCVANPKEELKEEHILCWSRDGPVSMRTGLNTHIRIPVCTLHTLALNQCP</sequence>
<protein>
    <submittedName>
        <fullName evidence="1">Uncharacterized protein</fullName>
    </submittedName>
</protein>
<gene>
    <name evidence="1" type="ORF">P7K49_006878</name>
</gene>
<comment type="caution">
    <text evidence="1">The sequence shown here is derived from an EMBL/GenBank/DDBJ whole genome shotgun (WGS) entry which is preliminary data.</text>
</comment>
<organism evidence="1 2">
    <name type="scientific">Saguinus oedipus</name>
    <name type="common">Cotton-top tamarin</name>
    <name type="synonym">Oedipomidas oedipus</name>
    <dbReference type="NCBI Taxonomy" id="9490"/>
    <lineage>
        <taxon>Eukaryota</taxon>
        <taxon>Metazoa</taxon>
        <taxon>Chordata</taxon>
        <taxon>Craniata</taxon>
        <taxon>Vertebrata</taxon>
        <taxon>Euteleostomi</taxon>
        <taxon>Mammalia</taxon>
        <taxon>Eutheria</taxon>
        <taxon>Euarchontoglires</taxon>
        <taxon>Primates</taxon>
        <taxon>Haplorrhini</taxon>
        <taxon>Platyrrhini</taxon>
        <taxon>Cebidae</taxon>
        <taxon>Callitrichinae</taxon>
        <taxon>Saguinus</taxon>
    </lineage>
</organism>
<reference evidence="1 2" key="1">
    <citation type="submission" date="2023-05" db="EMBL/GenBank/DDBJ databases">
        <title>B98-5 Cell Line De Novo Hybrid Assembly: An Optical Mapping Approach.</title>
        <authorList>
            <person name="Kananen K."/>
            <person name="Auerbach J.A."/>
            <person name="Kautto E."/>
            <person name="Blachly J.S."/>
        </authorList>
    </citation>
    <scope>NUCLEOTIDE SEQUENCE [LARGE SCALE GENOMIC DNA]</scope>
    <source>
        <strain evidence="1">B95-8</strain>
        <tissue evidence="1">Cell line</tissue>
    </source>
</reference>
<dbReference type="EMBL" id="JASSZA010000003">
    <property type="protein sequence ID" value="KAK2116252.1"/>
    <property type="molecule type" value="Genomic_DNA"/>
</dbReference>
<keyword evidence="2" id="KW-1185">Reference proteome</keyword>
<evidence type="ECO:0000313" key="2">
    <source>
        <dbReference type="Proteomes" id="UP001266305"/>
    </source>
</evidence>
<proteinExistence type="predicted"/>
<name>A0ABQ9W3N6_SAGOE</name>